<dbReference type="STRING" id="48936.NJ75_02743"/>
<evidence type="ECO:0000259" key="1">
    <source>
        <dbReference type="PROSITE" id="PS51857"/>
    </source>
</evidence>
<protein>
    <submittedName>
        <fullName evidence="2">Cold shock protein CspA</fullName>
    </submittedName>
</protein>
<proteinExistence type="predicted"/>
<dbReference type="GO" id="GO:0005829">
    <property type="term" value="C:cytosol"/>
    <property type="evidence" value="ECO:0007669"/>
    <property type="project" value="UniProtKB-ARBA"/>
</dbReference>
<dbReference type="GO" id="GO:0003676">
    <property type="term" value="F:nucleic acid binding"/>
    <property type="evidence" value="ECO:0007669"/>
    <property type="project" value="InterPro"/>
</dbReference>
<dbReference type="Gene3D" id="2.40.50.140">
    <property type="entry name" value="Nucleic acid-binding proteins"/>
    <property type="match status" value="1"/>
</dbReference>
<dbReference type="PROSITE" id="PS51857">
    <property type="entry name" value="CSD_2"/>
    <property type="match status" value="1"/>
</dbReference>
<dbReference type="SMART" id="SM00357">
    <property type="entry name" value="CSP"/>
    <property type="match status" value="1"/>
</dbReference>
<dbReference type="RefSeq" id="WP_004213294.1">
    <property type="nucleotide sequence ID" value="NZ_JRVC01000013.1"/>
</dbReference>
<gene>
    <name evidence="2" type="ORF">NJ75_02743</name>
</gene>
<evidence type="ECO:0000313" key="2">
    <source>
        <dbReference type="EMBL" id="KHS45154.1"/>
    </source>
</evidence>
<keyword evidence="3" id="KW-1185">Reference proteome</keyword>
<sequence>MPTGTIKYLDRGGAWGFISRDDKQPKVFVHVRAAERAGFTELRRGQRWRFTLVERPKGGFEADDLEMLFDEPPPPGR</sequence>
<dbReference type="InterPro" id="IPR002059">
    <property type="entry name" value="CSP_DNA-bd"/>
</dbReference>
<comment type="caution">
    <text evidence="2">The sequence shown here is derived from an EMBL/GenBank/DDBJ whole genome shotgun (WGS) entry which is preliminary data.</text>
</comment>
<dbReference type="Proteomes" id="UP000031338">
    <property type="component" value="Unassembled WGS sequence"/>
</dbReference>
<organism evidence="2 3">
    <name type="scientific">Novosphingobium subterraneum</name>
    <dbReference type="NCBI Taxonomy" id="48936"/>
    <lineage>
        <taxon>Bacteria</taxon>
        <taxon>Pseudomonadati</taxon>
        <taxon>Pseudomonadota</taxon>
        <taxon>Alphaproteobacteria</taxon>
        <taxon>Sphingomonadales</taxon>
        <taxon>Sphingomonadaceae</taxon>
        <taxon>Novosphingobium</taxon>
    </lineage>
</organism>
<dbReference type="EMBL" id="JRVC01000013">
    <property type="protein sequence ID" value="KHS45154.1"/>
    <property type="molecule type" value="Genomic_DNA"/>
</dbReference>
<reference evidence="2 3" key="1">
    <citation type="submission" date="2014-10" db="EMBL/GenBank/DDBJ databases">
        <title>Draft genome sequence of Novosphingobium subterraneum DSM 12447.</title>
        <authorList>
            <person name="Gan H.M."/>
            <person name="Gan H.Y."/>
            <person name="Savka M.A."/>
        </authorList>
    </citation>
    <scope>NUCLEOTIDE SEQUENCE [LARGE SCALE GENOMIC DNA]</scope>
    <source>
        <strain evidence="2 3">DSM 12447</strain>
    </source>
</reference>
<feature type="domain" description="CSD" evidence="1">
    <location>
        <begin position="1"/>
        <end position="67"/>
    </location>
</feature>
<accession>A0A0B8ZG03</accession>
<dbReference type="InterPro" id="IPR011129">
    <property type="entry name" value="CSD"/>
</dbReference>
<dbReference type="PATRIC" id="fig|48936.3.peg.2757"/>
<dbReference type="Pfam" id="PF00313">
    <property type="entry name" value="CSD"/>
    <property type="match status" value="1"/>
</dbReference>
<dbReference type="SUPFAM" id="SSF50249">
    <property type="entry name" value="Nucleic acid-binding proteins"/>
    <property type="match status" value="1"/>
</dbReference>
<name>A0A0B8ZG03_9SPHN</name>
<dbReference type="CDD" id="cd04458">
    <property type="entry name" value="CSP_CDS"/>
    <property type="match status" value="1"/>
</dbReference>
<dbReference type="InterPro" id="IPR012340">
    <property type="entry name" value="NA-bd_OB-fold"/>
</dbReference>
<evidence type="ECO:0000313" key="3">
    <source>
        <dbReference type="Proteomes" id="UP000031338"/>
    </source>
</evidence>
<dbReference type="AlphaFoldDB" id="A0A0B8ZG03"/>